<sequence length="84" mass="9087">MTQDGSGEAHEARCGLSDWCDLRERMVDISDHYLLESLSSRQHDFKCLITPTHQTPPPQQPLAAHRAADPPAATASSVSASGCQ</sequence>
<name>A0A5B7J7V8_PORTR</name>
<dbReference type="EMBL" id="VSRR010079630">
    <property type="protein sequence ID" value="MPC89008.1"/>
    <property type="molecule type" value="Genomic_DNA"/>
</dbReference>
<feature type="compositionally biased region" description="Low complexity" evidence="1">
    <location>
        <begin position="61"/>
        <end position="84"/>
    </location>
</feature>
<gene>
    <name evidence="2" type="ORF">E2C01_083936</name>
</gene>
<comment type="caution">
    <text evidence="2">The sequence shown here is derived from an EMBL/GenBank/DDBJ whole genome shotgun (WGS) entry which is preliminary data.</text>
</comment>
<reference evidence="2 3" key="1">
    <citation type="submission" date="2019-05" db="EMBL/GenBank/DDBJ databases">
        <title>Another draft genome of Portunus trituberculatus and its Hox gene families provides insights of decapod evolution.</title>
        <authorList>
            <person name="Jeong J.-H."/>
            <person name="Song I."/>
            <person name="Kim S."/>
            <person name="Choi T."/>
            <person name="Kim D."/>
            <person name="Ryu S."/>
            <person name="Kim W."/>
        </authorList>
    </citation>
    <scope>NUCLEOTIDE SEQUENCE [LARGE SCALE GENOMIC DNA]</scope>
    <source>
        <tissue evidence="2">Muscle</tissue>
    </source>
</reference>
<dbReference type="AlphaFoldDB" id="A0A5B7J7V8"/>
<organism evidence="2 3">
    <name type="scientific">Portunus trituberculatus</name>
    <name type="common">Swimming crab</name>
    <name type="synonym">Neptunus trituberculatus</name>
    <dbReference type="NCBI Taxonomy" id="210409"/>
    <lineage>
        <taxon>Eukaryota</taxon>
        <taxon>Metazoa</taxon>
        <taxon>Ecdysozoa</taxon>
        <taxon>Arthropoda</taxon>
        <taxon>Crustacea</taxon>
        <taxon>Multicrustacea</taxon>
        <taxon>Malacostraca</taxon>
        <taxon>Eumalacostraca</taxon>
        <taxon>Eucarida</taxon>
        <taxon>Decapoda</taxon>
        <taxon>Pleocyemata</taxon>
        <taxon>Brachyura</taxon>
        <taxon>Eubrachyura</taxon>
        <taxon>Portunoidea</taxon>
        <taxon>Portunidae</taxon>
        <taxon>Portuninae</taxon>
        <taxon>Portunus</taxon>
    </lineage>
</organism>
<proteinExistence type="predicted"/>
<dbReference type="Proteomes" id="UP000324222">
    <property type="component" value="Unassembled WGS sequence"/>
</dbReference>
<feature type="region of interest" description="Disordered" evidence="1">
    <location>
        <begin position="48"/>
        <end position="84"/>
    </location>
</feature>
<evidence type="ECO:0000313" key="2">
    <source>
        <dbReference type="EMBL" id="MPC89008.1"/>
    </source>
</evidence>
<evidence type="ECO:0000256" key="1">
    <source>
        <dbReference type="SAM" id="MobiDB-lite"/>
    </source>
</evidence>
<accession>A0A5B7J7V8</accession>
<evidence type="ECO:0000313" key="3">
    <source>
        <dbReference type="Proteomes" id="UP000324222"/>
    </source>
</evidence>
<keyword evidence="3" id="KW-1185">Reference proteome</keyword>
<protein>
    <submittedName>
        <fullName evidence="2">Uncharacterized protein</fullName>
    </submittedName>
</protein>